<sequence length="72" mass="7989">MPDDNYSSIELSHIEITRAALTLIKDHLDGLPVGQARRGLRETELMIDATMFLDCSASEFKKACEGFQSSDV</sequence>
<dbReference type="AlphaFoldDB" id="A0A0M2KGN8"/>
<protein>
    <submittedName>
        <fullName evidence="1">Uncharacterized protein</fullName>
    </submittedName>
</protein>
<organism evidence="1 2">
    <name type="scientific">Erwinia tracheiphila</name>
    <dbReference type="NCBI Taxonomy" id="65700"/>
    <lineage>
        <taxon>Bacteria</taxon>
        <taxon>Pseudomonadati</taxon>
        <taxon>Pseudomonadota</taxon>
        <taxon>Gammaproteobacteria</taxon>
        <taxon>Enterobacterales</taxon>
        <taxon>Erwiniaceae</taxon>
        <taxon>Erwinia</taxon>
    </lineage>
</organism>
<evidence type="ECO:0000313" key="2">
    <source>
        <dbReference type="Proteomes" id="UP000033924"/>
    </source>
</evidence>
<evidence type="ECO:0000313" key="1">
    <source>
        <dbReference type="EMBL" id="KKF36477.1"/>
    </source>
</evidence>
<dbReference type="RefSeq" id="WP_016192271.1">
    <property type="nucleotide sequence ID" value="NZ_CP089932.1"/>
</dbReference>
<gene>
    <name evidence="1" type="ORF">SY86_15190</name>
</gene>
<dbReference type="Proteomes" id="UP000033924">
    <property type="component" value="Unassembled WGS sequence"/>
</dbReference>
<name>A0A0M2KGN8_9GAMM</name>
<dbReference type="EMBL" id="JXNU01000003">
    <property type="protein sequence ID" value="KKF36477.1"/>
    <property type="molecule type" value="Genomic_DNA"/>
</dbReference>
<keyword evidence="2" id="KW-1185">Reference proteome</keyword>
<dbReference type="PATRIC" id="fig|65700.7.peg.3816"/>
<reference evidence="1 2" key="1">
    <citation type="submission" date="2015-01" db="EMBL/GenBank/DDBJ databases">
        <title>Erwinia tracheiphila.</title>
        <authorList>
            <person name="Shapiro L.R."/>
        </authorList>
    </citation>
    <scope>NUCLEOTIDE SEQUENCE [LARGE SCALE GENOMIC DNA]</scope>
    <source>
        <strain evidence="1 2">BuffGH</strain>
    </source>
</reference>
<comment type="caution">
    <text evidence="1">The sequence shown here is derived from an EMBL/GenBank/DDBJ whole genome shotgun (WGS) entry which is preliminary data.</text>
</comment>
<proteinExistence type="predicted"/>
<accession>A0A0M2KGN8</accession>